<organism evidence="2 3">
    <name type="scientific">Streptomyces sannanensis</name>
    <dbReference type="NCBI Taxonomy" id="285536"/>
    <lineage>
        <taxon>Bacteria</taxon>
        <taxon>Bacillati</taxon>
        <taxon>Actinomycetota</taxon>
        <taxon>Actinomycetes</taxon>
        <taxon>Kitasatosporales</taxon>
        <taxon>Streptomycetaceae</taxon>
        <taxon>Streptomyces</taxon>
    </lineage>
</organism>
<evidence type="ECO:0000313" key="3">
    <source>
        <dbReference type="Proteomes" id="UP001499990"/>
    </source>
</evidence>
<feature type="signal peptide" evidence="1">
    <location>
        <begin position="1"/>
        <end position="22"/>
    </location>
</feature>
<proteinExistence type="predicted"/>
<sequence>MKPRAWGTVAASVVLLLGTAQANPAGAAPLPVCPTVFGHGGYPTGANPWDRDQVRQPNHPTGLAQQKSWGADGVEADLQLTKNGTKGVMWHNTTTNGLTGTRAPITELWWATGADRLKGRTITRGPYNGETVYTFREWLDSAKAKNLIPLVELKGEAKQSLLNSDSAIRETAWNEVLAPISERMSSQKIMIYTRDAALKPELDKRIRNAGLAAVLTGYPAWVDGIGWEEPPPAASGNYESWQAALTQLGSSATSTRMATSWTKDLTAWLNGKCA</sequence>
<gene>
    <name evidence="2" type="ORF">GCM10020367_40810</name>
</gene>
<evidence type="ECO:0000256" key="1">
    <source>
        <dbReference type="SAM" id="SignalP"/>
    </source>
</evidence>
<keyword evidence="1" id="KW-0732">Signal</keyword>
<dbReference type="Gene3D" id="3.20.20.190">
    <property type="entry name" value="Phosphatidylinositol (PI) phosphodiesterase"/>
    <property type="match status" value="1"/>
</dbReference>
<reference evidence="3" key="1">
    <citation type="journal article" date="2019" name="Int. J. Syst. Evol. Microbiol.">
        <title>The Global Catalogue of Microorganisms (GCM) 10K type strain sequencing project: providing services to taxonomists for standard genome sequencing and annotation.</title>
        <authorList>
            <consortium name="The Broad Institute Genomics Platform"/>
            <consortium name="The Broad Institute Genome Sequencing Center for Infectious Disease"/>
            <person name="Wu L."/>
            <person name="Ma J."/>
        </authorList>
    </citation>
    <scope>NUCLEOTIDE SEQUENCE [LARGE SCALE GENOMIC DNA]</scope>
    <source>
        <strain evidence="3">JCM 9651</strain>
    </source>
</reference>
<feature type="chain" id="PRO_5046574929" description="GP-PDE domain-containing protein" evidence="1">
    <location>
        <begin position="23"/>
        <end position="274"/>
    </location>
</feature>
<evidence type="ECO:0008006" key="4">
    <source>
        <dbReference type="Google" id="ProtNLM"/>
    </source>
</evidence>
<accession>A0ABP6SEM7</accession>
<dbReference type="Proteomes" id="UP001499990">
    <property type="component" value="Unassembled WGS sequence"/>
</dbReference>
<protein>
    <recommendedName>
        <fullName evidence="4">GP-PDE domain-containing protein</fullName>
    </recommendedName>
</protein>
<dbReference type="InterPro" id="IPR017946">
    <property type="entry name" value="PLC-like_Pdiesterase_TIM-brl"/>
</dbReference>
<keyword evidence="3" id="KW-1185">Reference proteome</keyword>
<dbReference type="EMBL" id="BAAAYL010000001">
    <property type="protein sequence ID" value="GAA3374951.1"/>
    <property type="molecule type" value="Genomic_DNA"/>
</dbReference>
<evidence type="ECO:0000313" key="2">
    <source>
        <dbReference type="EMBL" id="GAA3374951.1"/>
    </source>
</evidence>
<dbReference type="SUPFAM" id="SSF51695">
    <property type="entry name" value="PLC-like phosphodiesterases"/>
    <property type="match status" value="1"/>
</dbReference>
<dbReference type="RefSeq" id="WP_345039682.1">
    <property type="nucleotide sequence ID" value="NZ_BAAAYL010000001.1"/>
</dbReference>
<name>A0ABP6SEM7_9ACTN</name>
<comment type="caution">
    <text evidence="2">The sequence shown here is derived from an EMBL/GenBank/DDBJ whole genome shotgun (WGS) entry which is preliminary data.</text>
</comment>